<name>A0A3B0TBT5_9ZZZZ</name>
<dbReference type="Gene3D" id="1.10.510.10">
    <property type="entry name" value="Transferase(Phosphotransferase) domain 1"/>
    <property type="match status" value="1"/>
</dbReference>
<feature type="transmembrane region" description="Helical" evidence="1">
    <location>
        <begin position="232"/>
        <end position="255"/>
    </location>
</feature>
<keyword evidence="1" id="KW-1133">Transmembrane helix</keyword>
<gene>
    <name evidence="3" type="ORF">MNBD_ACTINO02-165</name>
</gene>
<dbReference type="Gene3D" id="3.30.200.20">
    <property type="entry name" value="Phosphorylase Kinase, domain 1"/>
    <property type="match status" value="1"/>
</dbReference>
<dbReference type="AlphaFoldDB" id="A0A3B0TBT5"/>
<dbReference type="PROSITE" id="PS50011">
    <property type="entry name" value="PROTEIN_KINASE_DOM"/>
    <property type="match status" value="1"/>
</dbReference>
<keyword evidence="1" id="KW-0472">Membrane</keyword>
<evidence type="ECO:0000259" key="2">
    <source>
        <dbReference type="PROSITE" id="PS50011"/>
    </source>
</evidence>
<dbReference type="Pfam" id="PF07714">
    <property type="entry name" value="PK_Tyr_Ser-Thr"/>
    <property type="match status" value="1"/>
</dbReference>
<organism evidence="3">
    <name type="scientific">hydrothermal vent metagenome</name>
    <dbReference type="NCBI Taxonomy" id="652676"/>
    <lineage>
        <taxon>unclassified sequences</taxon>
        <taxon>metagenomes</taxon>
        <taxon>ecological metagenomes</taxon>
    </lineage>
</organism>
<feature type="domain" description="Protein kinase" evidence="2">
    <location>
        <begin position="9"/>
        <end position="338"/>
    </location>
</feature>
<protein>
    <recommendedName>
        <fullName evidence="2">Protein kinase domain-containing protein</fullName>
    </recommendedName>
</protein>
<reference evidence="3" key="1">
    <citation type="submission" date="2018-06" db="EMBL/GenBank/DDBJ databases">
        <authorList>
            <person name="Zhirakovskaya E."/>
        </authorList>
    </citation>
    <scope>NUCLEOTIDE SEQUENCE</scope>
</reference>
<dbReference type="EMBL" id="UOEK01000607">
    <property type="protein sequence ID" value="VAW09549.1"/>
    <property type="molecule type" value="Genomic_DNA"/>
</dbReference>
<keyword evidence="1" id="KW-0812">Transmembrane</keyword>
<sequence>MAPPVPERFTVHIRLGRDGDIDEWLATDTLLDRPVLIRVLNPGATAVRRRLFQQNVQATAAISHVHLAAVYTLHIDDESAYAVVEWNGGVSIEDRIRAGETIPVSEFLPNAAGLAEGLAALHAVGVVHGSIEPSAIYFSAAHPAKLGAAGRTSKGEGPEADTAALARTLRAAVTGTTEPSIAASQVAEGLSPEVDAALAAAESGQLSSSALASALREIRYEPRQIMTRGWTWTWLIPATVLVLAAAIIAGVGLSIETDNDSPFLFPATPQAREVVVTTTSPPGSTTTTLPAGLVGFSAIVADPYGDGTEHDDRLPLLADGNVETSWTTERYFDPLPLIKQGVGVILSPVAKARTLEIVATSGTAFSIAWSANASAPIAEWEHISSAVIATGTTTIQLPERDGGSWLLWLTDLPDDGSGEYVAVIREVRFGS</sequence>
<dbReference type="InterPro" id="IPR000719">
    <property type="entry name" value="Prot_kinase_dom"/>
</dbReference>
<evidence type="ECO:0000313" key="3">
    <source>
        <dbReference type="EMBL" id="VAW09549.1"/>
    </source>
</evidence>
<evidence type="ECO:0000256" key="1">
    <source>
        <dbReference type="SAM" id="Phobius"/>
    </source>
</evidence>
<dbReference type="GO" id="GO:0005524">
    <property type="term" value="F:ATP binding"/>
    <property type="evidence" value="ECO:0007669"/>
    <property type="project" value="InterPro"/>
</dbReference>
<dbReference type="InterPro" id="IPR011009">
    <property type="entry name" value="Kinase-like_dom_sf"/>
</dbReference>
<dbReference type="SUPFAM" id="SSF56112">
    <property type="entry name" value="Protein kinase-like (PK-like)"/>
    <property type="match status" value="1"/>
</dbReference>
<dbReference type="GO" id="GO:0004672">
    <property type="term" value="F:protein kinase activity"/>
    <property type="evidence" value="ECO:0007669"/>
    <property type="project" value="InterPro"/>
</dbReference>
<accession>A0A3B0TBT5</accession>
<proteinExistence type="predicted"/>
<dbReference type="InterPro" id="IPR001245">
    <property type="entry name" value="Ser-Thr/Tyr_kinase_cat_dom"/>
</dbReference>